<dbReference type="AlphaFoldDB" id="A0A1I1BB05"/>
<proteinExistence type="predicted"/>
<dbReference type="STRING" id="237018.SAMN04489723_11263"/>
<sequence length="63" mass="7180">MIFTRNLREFACVGVWALIAISVRHWGSIPELQWTALLGAILLFIAISYHGYKNRATAPFNFN</sequence>
<keyword evidence="1" id="KW-1133">Transmembrane helix</keyword>
<keyword evidence="1" id="KW-0472">Membrane</keyword>
<feature type="transmembrane region" description="Helical" evidence="1">
    <location>
        <begin position="32"/>
        <end position="52"/>
    </location>
</feature>
<protein>
    <submittedName>
        <fullName evidence="2">Uncharacterized protein</fullName>
    </submittedName>
</protein>
<keyword evidence="3" id="KW-1185">Reference proteome</keyword>
<name>A0A1I1BB05_9BACT</name>
<evidence type="ECO:0000313" key="3">
    <source>
        <dbReference type="Proteomes" id="UP000198790"/>
    </source>
</evidence>
<feature type="transmembrane region" description="Helical" evidence="1">
    <location>
        <begin position="7"/>
        <end position="26"/>
    </location>
</feature>
<reference evidence="2 3" key="1">
    <citation type="submission" date="2016-10" db="EMBL/GenBank/DDBJ databases">
        <authorList>
            <person name="de Groot N.N."/>
        </authorList>
    </citation>
    <scope>NUCLEOTIDE SEQUENCE [LARGE SCALE GENOMIC DNA]</scope>
    <source>
        <strain evidence="2 3">DSM 23399</strain>
    </source>
</reference>
<keyword evidence="1" id="KW-0812">Transmembrane</keyword>
<evidence type="ECO:0000313" key="2">
    <source>
        <dbReference type="EMBL" id="SFB47575.1"/>
    </source>
</evidence>
<evidence type="ECO:0000256" key="1">
    <source>
        <dbReference type="SAM" id="Phobius"/>
    </source>
</evidence>
<accession>A0A1I1BB05</accession>
<dbReference type="EMBL" id="FOKK01000012">
    <property type="protein sequence ID" value="SFB47575.1"/>
    <property type="molecule type" value="Genomic_DNA"/>
</dbReference>
<gene>
    <name evidence="2" type="ORF">SAMN04489723_11263</name>
</gene>
<dbReference type="Proteomes" id="UP000198790">
    <property type="component" value="Unassembled WGS sequence"/>
</dbReference>
<organism evidence="2 3">
    <name type="scientific">Algoriphagus aquimarinus</name>
    <dbReference type="NCBI Taxonomy" id="237018"/>
    <lineage>
        <taxon>Bacteria</taxon>
        <taxon>Pseudomonadati</taxon>
        <taxon>Bacteroidota</taxon>
        <taxon>Cytophagia</taxon>
        <taxon>Cytophagales</taxon>
        <taxon>Cyclobacteriaceae</taxon>
        <taxon>Algoriphagus</taxon>
    </lineage>
</organism>